<evidence type="ECO:0000259" key="7">
    <source>
        <dbReference type="Pfam" id="PF15516"/>
    </source>
</evidence>
<evidence type="ECO:0000313" key="9">
    <source>
        <dbReference type="EMBL" id="KAA5522835.1"/>
    </source>
</evidence>
<protein>
    <recommendedName>
        <fullName evidence="1">site-specific DNA-methyltransferase (adenine-specific)</fullName>
        <ecNumber evidence="1">2.1.1.72</ecNumber>
    </recommendedName>
</protein>
<dbReference type="PRINTS" id="PR00507">
    <property type="entry name" value="N12N6MTFRASE"/>
</dbReference>
<dbReference type="Pfam" id="PF15516">
    <property type="entry name" value="BpuSI_N"/>
    <property type="match status" value="1"/>
</dbReference>
<accession>A0ABQ6SKJ5</accession>
<keyword evidence="2" id="KW-0489">Methyltransferase</keyword>
<keyword evidence="10" id="KW-1185">Reference proteome</keyword>
<keyword evidence="5" id="KW-0680">Restriction system</keyword>
<evidence type="ECO:0000256" key="3">
    <source>
        <dbReference type="ARBA" id="ARBA00022679"/>
    </source>
</evidence>
<keyword evidence="3" id="KW-0808">Transferase</keyword>
<comment type="catalytic activity">
    <reaction evidence="6">
        <text>a 2'-deoxyadenosine in DNA + S-adenosyl-L-methionine = an N(6)-methyl-2'-deoxyadenosine in DNA + S-adenosyl-L-homocysteine + H(+)</text>
        <dbReference type="Rhea" id="RHEA:15197"/>
        <dbReference type="Rhea" id="RHEA-COMP:12418"/>
        <dbReference type="Rhea" id="RHEA-COMP:12419"/>
        <dbReference type="ChEBI" id="CHEBI:15378"/>
        <dbReference type="ChEBI" id="CHEBI:57856"/>
        <dbReference type="ChEBI" id="CHEBI:59789"/>
        <dbReference type="ChEBI" id="CHEBI:90615"/>
        <dbReference type="ChEBI" id="CHEBI:90616"/>
        <dbReference type="EC" id="2.1.1.72"/>
    </reaction>
</comment>
<dbReference type="InterPro" id="IPR051537">
    <property type="entry name" value="DNA_Adenine_Mtase"/>
</dbReference>
<gene>
    <name evidence="9" type="ORF">F2S80_06750</name>
</gene>
<dbReference type="Gene3D" id="3.90.1570.30">
    <property type="match status" value="1"/>
</dbReference>
<evidence type="ECO:0000256" key="4">
    <source>
        <dbReference type="ARBA" id="ARBA00022691"/>
    </source>
</evidence>
<dbReference type="InterPro" id="IPR029063">
    <property type="entry name" value="SAM-dependent_MTases_sf"/>
</dbReference>
<dbReference type="Pfam" id="PF22008">
    <property type="entry name" value="BpuSI_TRD"/>
    <property type="match status" value="1"/>
</dbReference>
<evidence type="ECO:0000256" key="6">
    <source>
        <dbReference type="ARBA" id="ARBA00047942"/>
    </source>
</evidence>
<dbReference type="RefSeq" id="WP_139989949.1">
    <property type="nucleotide sequence ID" value="NZ_VCED01000004.1"/>
</dbReference>
<reference evidence="9 10" key="1">
    <citation type="submission" date="2019-09" db="EMBL/GenBank/DDBJ databases">
        <title>Haemophilus seminale sp. nov., isolated from human semen.</title>
        <authorList>
            <person name="Zheng M."/>
        </authorList>
    </citation>
    <scope>NUCLEOTIDE SEQUENCE [LARGE SCALE GENOMIC DNA]</scope>
    <source>
        <strain evidence="9 10">SZY H2</strain>
    </source>
</reference>
<dbReference type="SUPFAM" id="SSF53335">
    <property type="entry name" value="S-adenosyl-L-methionine-dependent methyltransferases"/>
    <property type="match status" value="1"/>
</dbReference>
<evidence type="ECO:0000313" key="10">
    <source>
        <dbReference type="Proteomes" id="UP000324828"/>
    </source>
</evidence>
<dbReference type="InterPro" id="IPR029126">
    <property type="entry name" value="BpuSI_N"/>
</dbReference>
<feature type="domain" description="Restriction endonuclease BpuSI specificity" evidence="8">
    <location>
        <begin position="605"/>
        <end position="845"/>
    </location>
</feature>
<organism evidence="9 10">
    <name type="scientific">Haemophilus seminalis</name>
    <dbReference type="NCBI Taxonomy" id="2582921"/>
    <lineage>
        <taxon>Bacteria</taxon>
        <taxon>Pseudomonadati</taxon>
        <taxon>Pseudomonadota</taxon>
        <taxon>Gammaproteobacteria</taxon>
        <taxon>Pasteurellales</taxon>
        <taxon>Pasteurellaceae</taxon>
        <taxon>Haemophilus</taxon>
    </lineage>
</organism>
<comment type="caution">
    <text evidence="9">The sequence shown here is derived from an EMBL/GenBank/DDBJ whole genome shotgun (WGS) entry which is preliminary data.</text>
</comment>
<dbReference type="PANTHER" id="PTHR42933">
    <property type="entry name" value="SLR6095 PROTEIN"/>
    <property type="match status" value="1"/>
</dbReference>
<dbReference type="Gene3D" id="3.40.50.12420">
    <property type="match status" value="1"/>
</dbReference>
<name>A0ABQ6SKJ5_9PAST</name>
<dbReference type="Proteomes" id="UP000324828">
    <property type="component" value="Unassembled WGS sequence"/>
</dbReference>
<dbReference type="InterPro" id="IPR054164">
    <property type="entry name" value="BpuSI_TRD"/>
</dbReference>
<dbReference type="PANTHER" id="PTHR42933:SF3">
    <property type="entry name" value="TYPE I RESTRICTION ENZYME MJAVIII METHYLASE SUBUNIT"/>
    <property type="match status" value="1"/>
</dbReference>
<evidence type="ECO:0000259" key="8">
    <source>
        <dbReference type="Pfam" id="PF22008"/>
    </source>
</evidence>
<proteinExistence type="predicted"/>
<evidence type="ECO:0000256" key="5">
    <source>
        <dbReference type="ARBA" id="ARBA00022747"/>
    </source>
</evidence>
<dbReference type="EC" id="2.1.1.72" evidence="1"/>
<feature type="domain" description="Restriction endonuclease BpuSI N-terminal" evidence="7">
    <location>
        <begin position="3"/>
        <end position="157"/>
    </location>
</feature>
<evidence type="ECO:0000256" key="2">
    <source>
        <dbReference type="ARBA" id="ARBA00022603"/>
    </source>
</evidence>
<sequence length="858" mass="99201">MKINYSDSEVGVFHPICEKALNLALEELHLSSEYQVLHHQSTGSLEMDFVIKNRSTGKYLCVIEVKKTKNAVNSERYQYQAMSYVQSAIEQMEKNYYILTNLEYITCFRYDKERPRSYQQRLENGSRNVDEFKNIVTDKDLNEFTCKLKDAFKKFIEKFIHDSFTYDHSFQEFIEHIKLYKAGDLSIWKSYLAVCFYQYIRGSQIQKRVSRKLKDIKNFRGNIEKLCDEALMLNFKSIFDYHSNPFTKDNIVDRSIISEMFKLGQKYPIGDKIADLLHYYVSYGKEIDGEVATDTELSKVVAMLAHLIHGNLKIDEYICDPAAGSGNLIHATAQEFKISPNRILANDINSKLLEILSLRLGLEYIDTIKPNNSPSISDHNIETLPKEYFNNVGVLVINPPYVSGINCIDRKEYFFNRIKELTGKEPITQIGQMPLEGAFLELITHLLPQGTTVACVLSKSHLLARGVESTTIRKLILNSFGLRIVFDYPRESIFEHVIKDTFVFIGKLGQPAQRIDLINCIADIPDVDIFELKNFLKENLGAECKYEGDGFAIAGVSYDVFSQAINDGWRFINPTHLRIKDFLTQYFYQNSQLQSLDKTQFNLHRGEVANKGGSDLIYLNKKWFNSKLKDKYSAHLKLGMRNADPMIMVLSKGDTNFLCSDALSDMELDEIITVYLNYESEKDSSKVKQKKKSKSLEQLRSIVKNENSRKTLTNSILIPRDIRRYGKAYLATQEIFVSTNFMILNLEDYTNAYLLTTWFTTIFYQLICENTTKNQEGTRKMEKQDLVTTVIPNLEIIPLDLKNELLGIQNVTFLDLENPQVRDIDILWSKILFGNDYEYVLSKAKEYLSQMVELRKTR</sequence>
<dbReference type="EMBL" id="VXDF01000005">
    <property type="protein sequence ID" value="KAA5522835.1"/>
    <property type="molecule type" value="Genomic_DNA"/>
</dbReference>
<evidence type="ECO:0000256" key="1">
    <source>
        <dbReference type="ARBA" id="ARBA00011900"/>
    </source>
</evidence>
<keyword evidence="4" id="KW-0949">S-adenosyl-L-methionine</keyword>